<evidence type="ECO:0000313" key="2">
    <source>
        <dbReference type="Proteomes" id="UP001497700"/>
    </source>
</evidence>
<evidence type="ECO:0000313" key="1">
    <source>
        <dbReference type="EMBL" id="KAI4864486.1"/>
    </source>
</evidence>
<comment type="caution">
    <text evidence="1">The sequence shown here is derived from an EMBL/GenBank/DDBJ whole genome shotgun (WGS) entry which is preliminary data.</text>
</comment>
<gene>
    <name evidence="1" type="ORF">F4820DRAFT_331322</name>
</gene>
<protein>
    <submittedName>
        <fullName evidence="1">DnaJ-domain-containing protein</fullName>
    </submittedName>
</protein>
<dbReference type="EMBL" id="MU393485">
    <property type="protein sequence ID" value="KAI4864486.1"/>
    <property type="molecule type" value="Genomic_DNA"/>
</dbReference>
<reference evidence="1 2" key="1">
    <citation type="journal article" date="2022" name="New Phytol.">
        <title>Ecological generalism drives hyperdiversity of secondary metabolite gene clusters in xylarialean endophytes.</title>
        <authorList>
            <person name="Franco M.E.E."/>
            <person name="Wisecaver J.H."/>
            <person name="Arnold A.E."/>
            <person name="Ju Y.M."/>
            <person name="Slot J.C."/>
            <person name="Ahrendt S."/>
            <person name="Moore L.P."/>
            <person name="Eastman K.E."/>
            <person name="Scott K."/>
            <person name="Konkel Z."/>
            <person name="Mondo S.J."/>
            <person name="Kuo A."/>
            <person name="Hayes R.D."/>
            <person name="Haridas S."/>
            <person name="Andreopoulos B."/>
            <person name="Riley R."/>
            <person name="LaButti K."/>
            <person name="Pangilinan J."/>
            <person name="Lipzen A."/>
            <person name="Amirebrahimi M."/>
            <person name="Yan J."/>
            <person name="Adam C."/>
            <person name="Keymanesh K."/>
            <person name="Ng V."/>
            <person name="Louie K."/>
            <person name="Northen T."/>
            <person name="Drula E."/>
            <person name="Henrissat B."/>
            <person name="Hsieh H.M."/>
            <person name="Youens-Clark K."/>
            <person name="Lutzoni F."/>
            <person name="Miadlikowska J."/>
            <person name="Eastwood D.C."/>
            <person name="Hamelin R.C."/>
            <person name="Grigoriev I.V."/>
            <person name="U'Ren J.M."/>
        </authorList>
    </citation>
    <scope>NUCLEOTIDE SEQUENCE [LARGE SCALE GENOMIC DNA]</scope>
    <source>
        <strain evidence="1 2">CBS 119005</strain>
    </source>
</reference>
<organism evidence="1 2">
    <name type="scientific">Hypoxylon rubiginosum</name>
    <dbReference type="NCBI Taxonomy" id="110542"/>
    <lineage>
        <taxon>Eukaryota</taxon>
        <taxon>Fungi</taxon>
        <taxon>Dikarya</taxon>
        <taxon>Ascomycota</taxon>
        <taxon>Pezizomycotina</taxon>
        <taxon>Sordariomycetes</taxon>
        <taxon>Xylariomycetidae</taxon>
        <taxon>Xylariales</taxon>
        <taxon>Hypoxylaceae</taxon>
        <taxon>Hypoxylon</taxon>
    </lineage>
</organism>
<proteinExistence type="predicted"/>
<name>A0ACB9YYF5_9PEZI</name>
<keyword evidence="2" id="KW-1185">Reference proteome</keyword>
<dbReference type="Proteomes" id="UP001497700">
    <property type="component" value="Unassembled WGS sequence"/>
</dbReference>
<accession>A0ACB9YYF5</accession>
<sequence length="543" mass="61086">MGAQQSSSRGTATSDSSSKKTDYYDLLGVDRQATDEEIKKAYRKKALELHPDRNYGDVENATQKFAEVQAAYEVLSDPQERAWYDSHRDAILRGDDPADSEATPEYHNVRITTADDIYTLIGRFNKSVPLDDSPNSFFTILQDTFDRIVEAEDAAAEWDGLAPTQYPSFGSSKDDDKIAKAFYSRWSNFSTRLSFAWKDKWRLSDAPDRRVRRLMEKENKKFREEGVREFNDAVRSLVAFVRKRDPRYVPNTQSEAERQKTLRDTAAAQAARSRAANQQKLNDPLAVPEWARSQGDDLYQGEFSETDEESEVEHIECVVCNKIFKSEKQYEAHEKSKKHVKAVQQLQRQMKKENASLDLYDDALQTPTTDVPTIDDDHADDDDDDDAVASTVDTPHTDDSSRLEAASRTDTEAASSRVPTVDSEDESEDDDYASRDAVEARLVSGQGDKWTSLQGAENPVDDLAGEVDDVSLTSGEPTKKVGKAKAKREKKAARQAALELQDDQKCTACNTNFDSRTKLFKHLKETGHAATKAVTSKPSKKKR</sequence>